<gene>
    <name evidence="1" type="primary">Contig1001.g1093</name>
    <name evidence="1" type="ORF">STYLEM_1465</name>
</gene>
<reference evidence="1 2" key="1">
    <citation type="submission" date="2014-06" db="EMBL/GenBank/DDBJ databases">
        <authorList>
            <person name="Swart Estienne"/>
        </authorList>
    </citation>
    <scope>NUCLEOTIDE SEQUENCE [LARGE SCALE GENOMIC DNA]</scope>
    <source>
        <strain evidence="1 2">130c</strain>
    </source>
</reference>
<dbReference type="EMBL" id="CCKQ01001395">
    <property type="protein sequence ID" value="CDW72504.1"/>
    <property type="molecule type" value="Genomic_DNA"/>
</dbReference>
<organism evidence="1 2">
    <name type="scientific">Stylonychia lemnae</name>
    <name type="common">Ciliate</name>
    <dbReference type="NCBI Taxonomy" id="5949"/>
    <lineage>
        <taxon>Eukaryota</taxon>
        <taxon>Sar</taxon>
        <taxon>Alveolata</taxon>
        <taxon>Ciliophora</taxon>
        <taxon>Intramacronucleata</taxon>
        <taxon>Spirotrichea</taxon>
        <taxon>Stichotrichia</taxon>
        <taxon>Sporadotrichida</taxon>
        <taxon>Oxytrichidae</taxon>
        <taxon>Stylonychinae</taxon>
        <taxon>Stylonychia</taxon>
    </lineage>
</organism>
<name>A0A077ZSH1_STYLE</name>
<dbReference type="InParanoid" id="A0A077ZSH1"/>
<accession>A0A077ZSH1</accession>
<evidence type="ECO:0000313" key="1">
    <source>
        <dbReference type="EMBL" id="CDW72504.1"/>
    </source>
</evidence>
<sequence length="183" mass="21664">MRRFHEFIFFRIFRCKSCIHLLLRLQLQDIHNYFLGTRLECYRMDQGNPKVLFDGLLELRIVQDQNCLNGIVIKNEKKDEVVGQRVQDEILVKYRMCSDITTTIGKRFTPIANLKLDCHLRSMYLVSGVINRLVTSVLISRNKQNKEKCVLSNLGTIKTMKVKSKAIKNYNEIESQEIPWFYW</sequence>
<evidence type="ECO:0000313" key="2">
    <source>
        <dbReference type="Proteomes" id="UP000039865"/>
    </source>
</evidence>
<dbReference type="Proteomes" id="UP000039865">
    <property type="component" value="Unassembled WGS sequence"/>
</dbReference>
<protein>
    <submittedName>
        <fullName evidence="1">Uncharacterized protein</fullName>
    </submittedName>
</protein>
<keyword evidence="2" id="KW-1185">Reference proteome</keyword>
<dbReference type="AlphaFoldDB" id="A0A077ZSH1"/>
<proteinExistence type="predicted"/>